<reference evidence="1" key="1">
    <citation type="submission" date="2018-05" db="EMBL/GenBank/DDBJ databases">
        <authorList>
            <person name="Lanie J.A."/>
            <person name="Ng W.-L."/>
            <person name="Kazmierczak K.M."/>
            <person name="Andrzejewski T.M."/>
            <person name="Davidsen T.M."/>
            <person name="Wayne K.J."/>
            <person name="Tettelin H."/>
            <person name="Glass J.I."/>
            <person name="Rusch D."/>
            <person name="Podicherti R."/>
            <person name="Tsui H.-C.T."/>
            <person name="Winkler M.E."/>
        </authorList>
    </citation>
    <scope>NUCLEOTIDE SEQUENCE</scope>
</reference>
<organism evidence="1">
    <name type="scientific">marine metagenome</name>
    <dbReference type="NCBI Taxonomy" id="408172"/>
    <lineage>
        <taxon>unclassified sequences</taxon>
        <taxon>metagenomes</taxon>
        <taxon>ecological metagenomes</taxon>
    </lineage>
</organism>
<dbReference type="EMBL" id="UINC01090934">
    <property type="protein sequence ID" value="SVC43298.1"/>
    <property type="molecule type" value="Genomic_DNA"/>
</dbReference>
<protein>
    <submittedName>
        <fullName evidence="1">Uncharacterized protein</fullName>
    </submittedName>
</protein>
<gene>
    <name evidence="1" type="ORF">METZ01_LOCUS296152</name>
</gene>
<sequence length="59" mass="6903">MRFVTLNGAGEGIRTLDIHLGKVVLYQLSYARKRFIISISLKKFKEIMAEVRMEFRKLS</sequence>
<name>A0A382M3W5_9ZZZZ</name>
<feature type="non-terminal residue" evidence="1">
    <location>
        <position position="59"/>
    </location>
</feature>
<evidence type="ECO:0000313" key="1">
    <source>
        <dbReference type="EMBL" id="SVC43298.1"/>
    </source>
</evidence>
<dbReference type="AntiFam" id="ANF00012">
    <property type="entry name" value="tRNA translation"/>
</dbReference>
<accession>A0A382M3W5</accession>
<proteinExistence type="predicted"/>
<dbReference type="AlphaFoldDB" id="A0A382M3W5"/>